<dbReference type="PANTHER" id="PTHR42715">
    <property type="entry name" value="BETA-GLUCOSIDASE"/>
    <property type="match status" value="1"/>
</dbReference>
<evidence type="ECO:0000313" key="15">
    <source>
        <dbReference type="EMBL" id="KAH7025964.1"/>
    </source>
</evidence>
<accession>A0A9P8Y1Q8</accession>
<dbReference type="GO" id="GO:0008422">
    <property type="term" value="F:beta-glucosidase activity"/>
    <property type="evidence" value="ECO:0007669"/>
    <property type="project" value="UniProtKB-EC"/>
</dbReference>
<dbReference type="EC" id="3.2.1.21" evidence="13"/>
<dbReference type="SUPFAM" id="SSF51445">
    <property type="entry name" value="(Trans)glycosidases"/>
    <property type="match status" value="1"/>
</dbReference>
<keyword evidence="10 13" id="KW-0119">Carbohydrate metabolism</keyword>
<dbReference type="Pfam" id="PF14310">
    <property type="entry name" value="Fn3-like"/>
    <property type="match status" value="1"/>
</dbReference>
<dbReference type="Gene3D" id="3.20.20.300">
    <property type="entry name" value="Glycoside hydrolase, family 3, N-terminal domain"/>
    <property type="match status" value="1"/>
</dbReference>
<dbReference type="InterPro" id="IPR036962">
    <property type="entry name" value="Glyco_hydro_3_N_sf"/>
</dbReference>
<proteinExistence type="inferred from homology"/>
<evidence type="ECO:0000256" key="7">
    <source>
        <dbReference type="ARBA" id="ARBA00022801"/>
    </source>
</evidence>
<dbReference type="Pfam" id="PF00933">
    <property type="entry name" value="Glyco_hydro_3"/>
    <property type="match status" value="1"/>
</dbReference>
<evidence type="ECO:0000256" key="12">
    <source>
        <dbReference type="ARBA" id="ARBA00023326"/>
    </source>
</evidence>
<organism evidence="15 16">
    <name type="scientific">Microdochium trichocladiopsis</name>
    <dbReference type="NCBI Taxonomy" id="1682393"/>
    <lineage>
        <taxon>Eukaryota</taxon>
        <taxon>Fungi</taxon>
        <taxon>Dikarya</taxon>
        <taxon>Ascomycota</taxon>
        <taxon>Pezizomycotina</taxon>
        <taxon>Sordariomycetes</taxon>
        <taxon>Xylariomycetidae</taxon>
        <taxon>Xylariales</taxon>
        <taxon>Microdochiaceae</taxon>
        <taxon>Microdochium</taxon>
    </lineage>
</organism>
<dbReference type="InterPro" id="IPR013783">
    <property type="entry name" value="Ig-like_fold"/>
</dbReference>
<dbReference type="Gene3D" id="2.60.40.10">
    <property type="entry name" value="Immunoglobulins"/>
    <property type="match status" value="1"/>
</dbReference>
<dbReference type="InterPro" id="IPR036881">
    <property type="entry name" value="Glyco_hydro_3_C_sf"/>
</dbReference>
<dbReference type="RefSeq" id="XP_046009181.1">
    <property type="nucleotide sequence ID" value="XM_046150441.1"/>
</dbReference>
<dbReference type="GO" id="GO:0030245">
    <property type="term" value="P:cellulose catabolic process"/>
    <property type="evidence" value="ECO:0007669"/>
    <property type="project" value="UniProtKB-KW"/>
</dbReference>
<evidence type="ECO:0000313" key="16">
    <source>
        <dbReference type="Proteomes" id="UP000756346"/>
    </source>
</evidence>
<dbReference type="SUPFAM" id="SSF52279">
    <property type="entry name" value="Beta-D-glucan exohydrolase, C-terminal domain"/>
    <property type="match status" value="1"/>
</dbReference>
<keyword evidence="11 13" id="KW-0326">Glycosidase</keyword>
<evidence type="ECO:0000259" key="14">
    <source>
        <dbReference type="SMART" id="SM01217"/>
    </source>
</evidence>
<comment type="pathway">
    <text evidence="3 13">Glycan metabolism; cellulose degradation.</text>
</comment>
<dbReference type="SMART" id="SM01217">
    <property type="entry name" value="Fn3_like"/>
    <property type="match status" value="1"/>
</dbReference>
<dbReference type="GeneID" id="70179987"/>
<evidence type="ECO:0000256" key="13">
    <source>
        <dbReference type="RuleBase" id="RU361161"/>
    </source>
</evidence>
<evidence type="ECO:0000256" key="2">
    <source>
        <dbReference type="ARBA" id="ARBA00004613"/>
    </source>
</evidence>
<dbReference type="PRINTS" id="PR00133">
    <property type="entry name" value="GLHYDRLASE3"/>
</dbReference>
<comment type="similarity">
    <text evidence="4 13">Belongs to the glycosyl hydrolase 3 family.</text>
</comment>
<dbReference type="Gene3D" id="3.40.50.1700">
    <property type="entry name" value="Glycoside hydrolase family 3 C-terminal domain"/>
    <property type="match status" value="1"/>
</dbReference>
<dbReference type="Proteomes" id="UP000756346">
    <property type="component" value="Unassembled WGS sequence"/>
</dbReference>
<comment type="catalytic activity">
    <reaction evidence="1 13">
        <text>Hydrolysis of terminal, non-reducing beta-D-glucosyl residues with release of beta-D-glucose.</text>
        <dbReference type="EC" id="3.2.1.21"/>
    </reaction>
</comment>
<evidence type="ECO:0000256" key="9">
    <source>
        <dbReference type="ARBA" id="ARBA00023180"/>
    </source>
</evidence>
<dbReference type="FunFam" id="2.60.40.10:FF:000757">
    <property type="entry name" value="Beta-glucosidase G"/>
    <property type="match status" value="1"/>
</dbReference>
<evidence type="ECO:0000256" key="1">
    <source>
        <dbReference type="ARBA" id="ARBA00000448"/>
    </source>
</evidence>
<dbReference type="InterPro" id="IPR002772">
    <property type="entry name" value="Glyco_hydro_3_C"/>
</dbReference>
<keyword evidence="8" id="KW-0136">Cellulose degradation</keyword>
<feature type="domain" description="Fibronectin type III-like" evidence="14">
    <location>
        <begin position="676"/>
        <end position="744"/>
    </location>
</feature>
<dbReference type="Pfam" id="PF01915">
    <property type="entry name" value="Glyco_hydro_3_C"/>
    <property type="match status" value="1"/>
</dbReference>
<dbReference type="OrthoDB" id="416222at2759"/>
<protein>
    <recommendedName>
        <fullName evidence="13">beta-glucosidase</fullName>
        <ecNumber evidence="13">3.2.1.21</ecNumber>
    </recommendedName>
</protein>
<evidence type="ECO:0000256" key="11">
    <source>
        <dbReference type="ARBA" id="ARBA00023295"/>
    </source>
</evidence>
<evidence type="ECO:0000256" key="5">
    <source>
        <dbReference type="ARBA" id="ARBA00022525"/>
    </source>
</evidence>
<evidence type="ECO:0000256" key="4">
    <source>
        <dbReference type="ARBA" id="ARBA00005336"/>
    </source>
</evidence>
<comment type="caution">
    <text evidence="15">The sequence shown here is derived from an EMBL/GenBank/DDBJ whole genome shotgun (WGS) entry which is preliminary data.</text>
</comment>
<dbReference type="EMBL" id="JAGTJQ010000008">
    <property type="protein sequence ID" value="KAH7025964.1"/>
    <property type="molecule type" value="Genomic_DNA"/>
</dbReference>
<evidence type="ECO:0000256" key="8">
    <source>
        <dbReference type="ARBA" id="ARBA00023001"/>
    </source>
</evidence>
<keyword evidence="9" id="KW-0325">Glycoprotein</keyword>
<keyword evidence="7 13" id="KW-0378">Hydrolase</keyword>
<dbReference type="GO" id="GO:0005576">
    <property type="term" value="C:extracellular region"/>
    <property type="evidence" value="ECO:0007669"/>
    <property type="project" value="UniProtKB-SubCell"/>
</dbReference>
<sequence>MSGSGAWADAFRKGKQFVAKLTVEEKVTLVSGDESSTGSSGTLNGCSGNIRPISRLNFTGLCLSDAGQGVRATDFVSGFPSEVHVGASWNRPLARKRADSLGREFRIKGVNVALGPVVGPVGRVATGGRNWENFGSDPYLTGVLAFETVQGIQAQGVMTSTKHFIANEQETHRNPNSDGVAAISSNIDDRTMHELYLWPFQDALKAGAASIMCSYNRVNNSYGCQNSKTQNGLLKTELGFQGFVLSDWGAVHGGFPVADAGMDMVMPSSELWGDELVVAVKNGSLDGARLDDMATRIMASWYQMNQDGDFPEPGVGMPADLTKPHTIVDARNISSRQVLFDGAVEGHVLLKNTKSALPLSKPMVLSIFGYSAKSPDQWNYKSNGGVAAWTFGGESSYLGRDTQLGFSNVVGEDWSQIAPNGTIFSGGGSGAVTPASVSSPFDAIAARAYDDGTALFWDFFTPDPDVYSDSDACLVIGNAYASEGYDRTGLFDQYTDRLIRHVADRCNNTIVVFHNTGARLVEDWVDHANVTALIFAHLPGEASGRALVSLLYGDSNPSGKLPYTVAKQESDYEQLLSANLPEGIFANFPQSNFTEGVLIDYRHFDAKNITPRYEFGFGLSYTRFNYSNLQVSLQEGARLDELPSGSIEEGGQVDLWDVIATVRANITNVGDVDGAEAAQLYLGIPGEGSPVRQLRGFDKPFINATQTATVEFELTRRDLSIWDVVTQKWRLQGGEYQVYVGASSRDLPLQGTLKL</sequence>
<dbReference type="AlphaFoldDB" id="A0A9P8Y1Q8"/>
<reference evidence="15" key="1">
    <citation type="journal article" date="2021" name="Nat. Commun.">
        <title>Genetic determinants of endophytism in the Arabidopsis root mycobiome.</title>
        <authorList>
            <person name="Mesny F."/>
            <person name="Miyauchi S."/>
            <person name="Thiergart T."/>
            <person name="Pickel B."/>
            <person name="Atanasova L."/>
            <person name="Karlsson M."/>
            <person name="Huettel B."/>
            <person name="Barry K.W."/>
            <person name="Haridas S."/>
            <person name="Chen C."/>
            <person name="Bauer D."/>
            <person name="Andreopoulos W."/>
            <person name="Pangilinan J."/>
            <person name="LaButti K."/>
            <person name="Riley R."/>
            <person name="Lipzen A."/>
            <person name="Clum A."/>
            <person name="Drula E."/>
            <person name="Henrissat B."/>
            <person name="Kohler A."/>
            <person name="Grigoriev I.V."/>
            <person name="Martin F.M."/>
            <person name="Hacquard S."/>
        </authorList>
    </citation>
    <scope>NUCLEOTIDE SEQUENCE</scope>
    <source>
        <strain evidence="15">MPI-CAGE-CH-0230</strain>
    </source>
</reference>
<dbReference type="InterPro" id="IPR017853">
    <property type="entry name" value="GH"/>
</dbReference>
<comment type="subcellular location">
    <subcellularLocation>
        <location evidence="2">Secreted</location>
    </subcellularLocation>
</comment>
<dbReference type="InterPro" id="IPR026891">
    <property type="entry name" value="Fn3-like"/>
</dbReference>
<evidence type="ECO:0000256" key="6">
    <source>
        <dbReference type="ARBA" id="ARBA00022729"/>
    </source>
</evidence>
<dbReference type="PROSITE" id="PS00775">
    <property type="entry name" value="GLYCOSYL_HYDROL_F3"/>
    <property type="match status" value="1"/>
</dbReference>
<keyword evidence="5" id="KW-0964">Secreted</keyword>
<keyword evidence="6" id="KW-0732">Signal</keyword>
<keyword evidence="16" id="KW-1185">Reference proteome</keyword>
<name>A0A9P8Y1Q8_9PEZI</name>
<dbReference type="InterPro" id="IPR050288">
    <property type="entry name" value="Cellulose_deg_GH3"/>
</dbReference>
<dbReference type="InterPro" id="IPR019800">
    <property type="entry name" value="Glyco_hydro_3_AS"/>
</dbReference>
<gene>
    <name evidence="15" type="ORF">B0I36DRAFT_249053</name>
</gene>
<keyword evidence="12 13" id="KW-0624">Polysaccharide degradation</keyword>
<dbReference type="PANTHER" id="PTHR42715:SF5">
    <property type="entry name" value="BETA-GLUCOSIDASE M-RELATED"/>
    <property type="match status" value="1"/>
</dbReference>
<dbReference type="FunFam" id="3.20.20.300:FF:000002">
    <property type="entry name" value="Probable beta-glucosidase"/>
    <property type="match status" value="1"/>
</dbReference>
<evidence type="ECO:0000256" key="10">
    <source>
        <dbReference type="ARBA" id="ARBA00023277"/>
    </source>
</evidence>
<evidence type="ECO:0000256" key="3">
    <source>
        <dbReference type="ARBA" id="ARBA00004987"/>
    </source>
</evidence>
<dbReference type="InterPro" id="IPR001764">
    <property type="entry name" value="Glyco_hydro_3_N"/>
</dbReference>